<dbReference type="KEGG" id="gsb:GSUB_07990"/>
<evidence type="ECO:0000313" key="2">
    <source>
        <dbReference type="EMBL" id="AJF07964.1"/>
    </source>
</evidence>
<dbReference type="Proteomes" id="UP000035036">
    <property type="component" value="Chromosome"/>
</dbReference>
<dbReference type="STRING" id="483547.GSUB_07990"/>
<sequence>MIDIINRTLADFPEVRFCTLFGSAAQGRLTAHSDIDIAVAAQRKLTPEYKVRLSHTLSSALKREVDLVDLQEVSGLILEQALCKAVIVKNDDHELYARLLKRLWYNQSDMMPYVKQILEQRSSNWLQ</sequence>
<gene>
    <name evidence="2" type="ORF">GSUB_07990</name>
</gene>
<dbReference type="EMBL" id="CP010311">
    <property type="protein sequence ID" value="AJF07964.1"/>
    <property type="molecule type" value="Genomic_DNA"/>
</dbReference>
<dbReference type="NCBIfam" id="NF047752">
    <property type="entry name" value="MntA_antitoxin"/>
    <property type="match status" value="1"/>
</dbReference>
<evidence type="ECO:0000259" key="1">
    <source>
        <dbReference type="Pfam" id="PF18765"/>
    </source>
</evidence>
<keyword evidence="3" id="KW-1185">Reference proteome</keyword>
<name>A0A0B5FTG5_9BACT</name>
<dbReference type="AlphaFoldDB" id="A0A0B5FTG5"/>
<dbReference type="SUPFAM" id="SSF81301">
    <property type="entry name" value="Nucleotidyltransferase"/>
    <property type="match status" value="1"/>
</dbReference>
<dbReference type="HOGENOM" id="CLU_130257_1_3_7"/>
<dbReference type="InterPro" id="IPR043519">
    <property type="entry name" value="NT_sf"/>
</dbReference>
<dbReference type="InterPro" id="IPR041633">
    <property type="entry name" value="Polbeta"/>
</dbReference>
<protein>
    <recommendedName>
        <fullName evidence="1">Polymerase beta nucleotidyltransferase domain-containing protein</fullName>
    </recommendedName>
</protein>
<feature type="domain" description="Polymerase beta nucleotidyltransferase" evidence="1">
    <location>
        <begin position="5"/>
        <end position="93"/>
    </location>
</feature>
<dbReference type="Pfam" id="PF18765">
    <property type="entry name" value="Polbeta"/>
    <property type="match status" value="1"/>
</dbReference>
<reference evidence="2 3" key="1">
    <citation type="journal article" date="2015" name="Genome Announc.">
        <title>Genomes of Geoalkalibacter ferrihydriticus Z-0531T and Geoalkalibacter subterraneus Red1T, Two Haloalkaliphilic Metal-Reducing Deltaproteobacteria.</title>
        <authorList>
            <person name="Badalamenti J.P."/>
            <person name="Krajmalnik-Brown R."/>
            <person name="Torres C.I."/>
            <person name="Bond D.R."/>
        </authorList>
    </citation>
    <scope>NUCLEOTIDE SEQUENCE [LARGE SCALE GENOMIC DNA]</scope>
    <source>
        <strain evidence="2 3">Red1</strain>
    </source>
</reference>
<proteinExistence type="predicted"/>
<dbReference type="CDD" id="cd05403">
    <property type="entry name" value="NT_KNTase_like"/>
    <property type="match status" value="1"/>
</dbReference>
<dbReference type="PANTHER" id="PTHR43852">
    <property type="entry name" value="NUCLEOTIDYLTRANSFERASE"/>
    <property type="match status" value="1"/>
</dbReference>
<dbReference type="Gene3D" id="3.30.460.10">
    <property type="entry name" value="Beta Polymerase, domain 2"/>
    <property type="match status" value="1"/>
</dbReference>
<dbReference type="PANTHER" id="PTHR43852:SF3">
    <property type="entry name" value="NUCLEOTIDYLTRANSFERASE"/>
    <property type="match status" value="1"/>
</dbReference>
<accession>A0A0B5FTG5</accession>
<organism evidence="2 3">
    <name type="scientific">Geoalkalibacter subterraneus</name>
    <dbReference type="NCBI Taxonomy" id="483547"/>
    <lineage>
        <taxon>Bacteria</taxon>
        <taxon>Pseudomonadati</taxon>
        <taxon>Thermodesulfobacteriota</taxon>
        <taxon>Desulfuromonadia</taxon>
        <taxon>Desulfuromonadales</taxon>
        <taxon>Geoalkalibacteraceae</taxon>
        <taxon>Geoalkalibacter</taxon>
    </lineage>
</organism>
<dbReference type="InterPro" id="IPR052930">
    <property type="entry name" value="TA_antitoxin_MntA"/>
</dbReference>
<evidence type="ECO:0000313" key="3">
    <source>
        <dbReference type="Proteomes" id="UP000035036"/>
    </source>
</evidence>